<dbReference type="EMBL" id="BOMY01000002">
    <property type="protein sequence ID" value="GIF17528.1"/>
    <property type="molecule type" value="Genomic_DNA"/>
</dbReference>
<dbReference type="EC" id="3.1.-.-" evidence="8"/>
<dbReference type="GO" id="GO:0016787">
    <property type="term" value="F:hydrolase activity"/>
    <property type="evidence" value="ECO:0007669"/>
    <property type="project" value="UniProtKB-KW"/>
</dbReference>
<proteinExistence type="inferred from homology"/>
<dbReference type="GO" id="GO:0000287">
    <property type="term" value="F:magnesium ion binding"/>
    <property type="evidence" value="ECO:0007669"/>
    <property type="project" value="UniProtKB-UniRule"/>
</dbReference>
<name>A0A919NFJ3_9ACTN</name>
<keyword evidence="5 8" id="KW-0378">Hydrolase</keyword>
<keyword evidence="2 8" id="KW-1277">Toxin-antitoxin system</keyword>
<sequence>MKYLVDTSALTRLIRKQVDASWEDLVNRGLVAVCEPAVAETLKIADAKGYDETEDLIRERCLTFTVPDGVWSIVAEIRRELAASGAHGGPSVADLVIAATAIRLRLIVLHEDGDFETMGRFVPELRQQRVSARPN</sequence>
<evidence type="ECO:0000256" key="7">
    <source>
        <dbReference type="ARBA" id="ARBA00038093"/>
    </source>
</evidence>
<dbReference type="AlphaFoldDB" id="A0A919NFJ3"/>
<evidence type="ECO:0000256" key="5">
    <source>
        <dbReference type="ARBA" id="ARBA00022801"/>
    </source>
</evidence>
<dbReference type="PANTHER" id="PTHR33653:SF1">
    <property type="entry name" value="RIBONUCLEASE VAPC2"/>
    <property type="match status" value="1"/>
</dbReference>
<comment type="caution">
    <text evidence="10">The sequence shown here is derived from an EMBL/GenBank/DDBJ whole genome shotgun (WGS) entry which is preliminary data.</text>
</comment>
<keyword evidence="8" id="KW-0800">Toxin</keyword>
<feature type="binding site" evidence="8">
    <location>
        <position position="94"/>
    </location>
    <ligand>
        <name>Mg(2+)</name>
        <dbReference type="ChEBI" id="CHEBI:18420"/>
    </ligand>
</feature>
<keyword evidence="11" id="KW-1185">Reference proteome</keyword>
<organism evidence="10 11">
    <name type="scientific">Paractinoplanes tereljensis</name>
    <dbReference type="NCBI Taxonomy" id="571912"/>
    <lineage>
        <taxon>Bacteria</taxon>
        <taxon>Bacillati</taxon>
        <taxon>Actinomycetota</taxon>
        <taxon>Actinomycetes</taxon>
        <taxon>Micromonosporales</taxon>
        <taxon>Micromonosporaceae</taxon>
        <taxon>Paractinoplanes</taxon>
    </lineage>
</organism>
<protein>
    <recommendedName>
        <fullName evidence="8">Ribonuclease VapC</fullName>
        <shortName evidence="8">RNase VapC</shortName>
        <ecNumber evidence="8">3.1.-.-</ecNumber>
    </recommendedName>
    <alternativeName>
        <fullName evidence="8">Toxin VapC</fullName>
    </alternativeName>
</protein>
<comment type="function">
    <text evidence="8">Toxic component of a toxin-antitoxin (TA) system. An RNase.</text>
</comment>
<evidence type="ECO:0000256" key="4">
    <source>
        <dbReference type="ARBA" id="ARBA00022723"/>
    </source>
</evidence>
<dbReference type="Pfam" id="PF01850">
    <property type="entry name" value="PIN"/>
    <property type="match status" value="1"/>
</dbReference>
<dbReference type="PANTHER" id="PTHR33653">
    <property type="entry name" value="RIBONUCLEASE VAPC2"/>
    <property type="match status" value="1"/>
</dbReference>
<feature type="binding site" evidence="8">
    <location>
        <position position="6"/>
    </location>
    <ligand>
        <name>Mg(2+)</name>
        <dbReference type="ChEBI" id="CHEBI:18420"/>
    </ligand>
</feature>
<dbReference type="Gene3D" id="3.40.50.1010">
    <property type="entry name" value="5'-nuclease"/>
    <property type="match status" value="1"/>
</dbReference>
<dbReference type="Proteomes" id="UP000623608">
    <property type="component" value="Unassembled WGS sequence"/>
</dbReference>
<feature type="domain" description="PIN" evidence="9">
    <location>
        <begin position="3"/>
        <end position="118"/>
    </location>
</feature>
<dbReference type="InterPro" id="IPR029060">
    <property type="entry name" value="PIN-like_dom_sf"/>
</dbReference>
<keyword evidence="3 8" id="KW-0540">Nuclease</keyword>
<keyword evidence="4 8" id="KW-0479">Metal-binding</keyword>
<dbReference type="SUPFAM" id="SSF88723">
    <property type="entry name" value="PIN domain-like"/>
    <property type="match status" value="1"/>
</dbReference>
<dbReference type="InterPro" id="IPR050556">
    <property type="entry name" value="Type_II_TA_system_RNase"/>
</dbReference>
<evidence type="ECO:0000313" key="10">
    <source>
        <dbReference type="EMBL" id="GIF17528.1"/>
    </source>
</evidence>
<accession>A0A919NFJ3</accession>
<evidence type="ECO:0000256" key="8">
    <source>
        <dbReference type="HAMAP-Rule" id="MF_00265"/>
    </source>
</evidence>
<gene>
    <name evidence="10" type="primary">vapc2</name>
    <name evidence="8" type="synonym">vapC</name>
    <name evidence="10" type="ORF">Ate02nite_02580</name>
</gene>
<dbReference type="InterPro" id="IPR002716">
    <property type="entry name" value="PIN_dom"/>
</dbReference>
<comment type="similarity">
    <text evidence="7 8">Belongs to the PINc/VapC protein family.</text>
</comment>
<evidence type="ECO:0000313" key="11">
    <source>
        <dbReference type="Proteomes" id="UP000623608"/>
    </source>
</evidence>
<evidence type="ECO:0000256" key="1">
    <source>
        <dbReference type="ARBA" id="ARBA00001946"/>
    </source>
</evidence>
<keyword evidence="6 8" id="KW-0460">Magnesium</keyword>
<dbReference type="GO" id="GO:0090729">
    <property type="term" value="F:toxin activity"/>
    <property type="evidence" value="ECO:0007669"/>
    <property type="project" value="UniProtKB-KW"/>
</dbReference>
<evidence type="ECO:0000259" key="9">
    <source>
        <dbReference type="Pfam" id="PF01850"/>
    </source>
</evidence>
<dbReference type="InterPro" id="IPR022907">
    <property type="entry name" value="VapC_family"/>
</dbReference>
<dbReference type="GO" id="GO:0004540">
    <property type="term" value="F:RNA nuclease activity"/>
    <property type="evidence" value="ECO:0007669"/>
    <property type="project" value="InterPro"/>
</dbReference>
<comment type="cofactor">
    <cofactor evidence="1 8">
        <name>Mg(2+)</name>
        <dbReference type="ChEBI" id="CHEBI:18420"/>
    </cofactor>
</comment>
<reference evidence="10" key="1">
    <citation type="submission" date="2021-01" db="EMBL/GenBank/DDBJ databases">
        <title>Whole genome shotgun sequence of Actinoplanes tereljensis NBRC 105297.</title>
        <authorList>
            <person name="Komaki H."/>
            <person name="Tamura T."/>
        </authorList>
    </citation>
    <scope>NUCLEOTIDE SEQUENCE</scope>
    <source>
        <strain evidence="10">NBRC 105297</strain>
    </source>
</reference>
<dbReference type="HAMAP" id="MF_00265">
    <property type="entry name" value="VapC_Nob1"/>
    <property type="match status" value="1"/>
</dbReference>
<evidence type="ECO:0000256" key="2">
    <source>
        <dbReference type="ARBA" id="ARBA00022649"/>
    </source>
</evidence>
<dbReference type="RefSeq" id="WP_203797696.1">
    <property type="nucleotide sequence ID" value="NZ_BOMY01000002.1"/>
</dbReference>
<evidence type="ECO:0000256" key="6">
    <source>
        <dbReference type="ARBA" id="ARBA00022842"/>
    </source>
</evidence>
<evidence type="ECO:0000256" key="3">
    <source>
        <dbReference type="ARBA" id="ARBA00022722"/>
    </source>
</evidence>